<keyword evidence="3" id="KW-1185">Reference proteome</keyword>
<evidence type="ECO:0000313" key="3">
    <source>
        <dbReference type="Proteomes" id="UP000054217"/>
    </source>
</evidence>
<dbReference type="EMBL" id="KN832529">
    <property type="protein sequence ID" value="KIN92644.1"/>
    <property type="molecule type" value="Genomic_DNA"/>
</dbReference>
<reference evidence="2 3" key="1">
    <citation type="submission" date="2014-04" db="EMBL/GenBank/DDBJ databases">
        <authorList>
            <consortium name="DOE Joint Genome Institute"/>
            <person name="Kuo A."/>
            <person name="Kohler A."/>
            <person name="Costa M.D."/>
            <person name="Nagy L.G."/>
            <person name="Floudas D."/>
            <person name="Copeland A."/>
            <person name="Barry K.W."/>
            <person name="Cichocki N."/>
            <person name="Veneault-Fourrey C."/>
            <person name="LaButti K."/>
            <person name="Lindquist E.A."/>
            <person name="Lipzen A."/>
            <person name="Lundell T."/>
            <person name="Morin E."/>
            <person name="Murat C."/>
            <person name="Sun H."/>
            <person name="Tunlid A."/>
            <person name="Henrissat B."/>
            <person name="Grigoriev I.V."/>
            <person name="Hibbett D.S."/>
            <person name="Martin F."/>
            <person name="Nordberg H.P."/>
            <person name="Cantor M.N."/>
            <person name="Hua S.X."/>
        </authorList>
    </citation>
    <scope>NUCLEOTIDE SEQUENCE [LARGE SCALE GENOMIC DNA]</scope>
    <source>
        <strain evidence="2 3">Marx 270</strain>
    </source>
</reference>
<keyword evidence="1" id="KW-0812">Transmembrane</keyword>
<keyword evidence="1" id="KW-1133">Transmembrane helix</keyword>
<dbReference type="Proteomes" id="UP000054217">
    <property type="component" value="Unassembled WGS sequence"/>
</dbReference>
<evidence type="ECO:0000313" key="2">
    <source>
        <dbReference type="EMBL" id="KIN92644.1"/>
    </source>
</evidence>
<dbReference type="HOGENOM" id="CLU_3051365_0_0_1"/>
<feature type="transmembrane region" description="Helical" evidence="1">
    <location>
        <begin position="24"/>
        <end position="41"/>
    </location>
</feature>
<dbReference type="InParanoid" id="A0A0C3MUI4"/>
<name>A0A0C3MUI4_PISTI</name>
<organism evidence="2 3">
    <name type="scientific">Pisolithus tinctorius Marx 270</name>
    <dbReference type="NCBI Taxonomy" id="870435"/>
    <lineage>
        <taxon>Eukaryota</taxon>
        <taxon>Fungi</taxon>
        <taxon>Dikarya</taxon>
        <taxon>Basidiomycota</taxon>
        <taxon>Agaricomycotina</taxon>
        <taxon>Agaricomycetes</taxon>
        <taxon>Agaricomycetidae</taxon>
        <taxon>Boletales</taxon>
        <taxon>Sclerodermatineae</taxon>
        <taxon>Pisolithaceae</taxon>
        <taxon>Pisolithus</taxon>
    </lineage>
</organism>
<dbReference type="AlphaFoldDB" id="A0A0C3MUI4"/>
<accession>A0A0C3MUI4</accession>
<evidence type="ECO:0000256" key="1">
    <source>
        <dbReference type="SAM" id="Phobius"/>
    </source>
</evidence>
<proteinExistence type="predicted"/>
<gene>
    <name evidence="2" type="ORF">M404DRAFT_36882</name>
</gene>
<keyword evidence="1" id="KW-0472">Membrane</keyword>
<sequence length="54" mass="6002">MKGEGSFGQIKASAKLRSVAWDQIHNLIWLACYFVSLYIIIGKTPECTETKSPA</sequence>
<protein>
    <submittedName>
        <fullName evidence="2">Uncharacterized protein</fullName>
    </submittedName>
</protein>
<reference evidence="3" key="2">
    <citation type="submission" date="2015-01" db="EMBL/GenBank/DDBJ databases">
        <title>Evolutionary Origins and Diversification of the Mycorrhizal Mutualists.</title>
        <authorList>
            <consortium name="DOE Joint Genome Institute"/>
            <consortium name="Mycorrhizal Genomics Consortium"/>
            <person name="Kohler A."/>
            <person name="Kuo A."/>
            <person name="Nagy L.G."/>
            <person name="Floudas D."/>
            <person name="Copeland A."/>
            <person name="Barry K.W."/>
            <person name="Cichocki N."/>
            <person name="Veneault-Fourrey C."/>
            <person name="LaButti K."/>
            <person name="Lindquist E.A."/>
            <person name="Lipzen A."/>
            <person name="Lundell T."/>
            <person name="Morin E."/>
            <person name="Murat C."/>
            <person name="Riley R."/>
            <person name="Ohm R."/>
            <person name="Sun H."/>
            <person name="Tunlid A."/>
            <person name="Henrissat B."/>
            <person name="Grigoriev I.V."/>
            <person name="Hibbett D.S."/>
            <person name="Martin F."/>
        </authorList>
    </citation>
    <scope>NUCLEOTIDE SEQUENCE [LARGE SCALE GENOMIC DNA]</scope>
    <source>
        <strain evidence="3">Marx 270</strain>
    </source>
</reference>